<reference evidence="5 6" key="1">
    <citation type="submission" date="2019-11" db="EMBL/GenBank/DDBJ databases">
        <title>Paenibacillus monticola sp. nov., a novel PGPR strain isolated from mountain sample in China.</title>
        <authorList>
            <person name="Zhao Q."/>
            <person name="Li H.-P."/>
            <person name="Zhang J.-L."/>
        </authorList>
    </citation>
    <scope>NUCLEOTIDE SEQUENCE [LARGE SCALE GENOMIC DNA]</scope>
    <source>
        <strain evidence="5 6">LC-T2</strain>
    </source>
</reference>
<dbReference type="Proteomes" id="UP000463051">
    <property type="component" value="Unassembled WGS sequence"/>
</dbReference>
<dbReference type="PROSITE" id="PS01117">
    <property type="entry name" value="HTH_MARR_1"/>
    <property type="match status" value="1"/>
</dbReference>
<evidence type="ECO:0000256" key="2">
    <source>
        <dbReference type="ARBA" id="ARBA00023125"/>
    </source>
</evidence>
<dbReference type="InterPro" id="IPR036388">
    <property type="entry name" value="WH-like_DNA-bd_sf"/>
</dbReference>
<dbReference type="AlphaFoldDB" id="A0A7X2H9H1"/>
<evidence type="ECO:0000313" key="5">
    <source>
        <dbReference type="EMBL" id="MRN56012.1"/>
    </source>
</evidence>
<comment type="caution">
    <text evidence="5">The sequence shown here is derived from an EMBL/GenBank/DDBJ whole genome shotgun (WGS) entry which is preliminary data.</text>
</comment>
<feature type="domain" description="HTH marR-type" evidence="4">
    <location>
        <begin position="8"/>
        <end position="160"/>
    </location>
</feature>
<dbReference type="InterPro" id="IPR023187">
    <property type="entry name" value="Tscrpt_reg_MarR-type_CS"/>
</dbReference>
<evidence type="ECO:0000313" key="6">
    <source>
        <dbReference type="Proteomes" id="UP000463051"/>
    </source>
</evidence>
<evidence type="ECO:0000259" key="4">
    <source>
        <dbReference type="PROSITE" id="PS50995"/>
    </source>
</evidence>
<keyword evidence="1" id="KW-0805">Transcription regulation</keyword>
<protein>
    <submittedName>
        <fullName evidence="5">MarR family transcriptional regulator</fullName>
    </submittedName>
</protein>
<proteinExistence type="predicted"/>
<organism evidence="5 6">
    <name type="scientific">Paenibacillus monticola</name>
    <dbReference type="NCBI Taxonomy" id="2666075"/>
    <lineage>
        <taxon>Bacteria</taxon>
        <taxon>Bacillati</taxon>
        <taxon>Bacillota</taxon>
        <taxon>Bacilli</taxon>
        <taxon>Bacillales</taxon>
        <taxon>Paenibacillaceae</taxon>
        <taxon>Paenibacillus</taxon>
    </lineage>
</organism>
<dbReference type="PANTHER" id="PTHR42756:SF1">
    <property type="entry name" value="TRANSCRIPTIONAL REPRESSOR OF EMRAB OPERON"/>
    <property type="match status" value="1"/>
</dbReference>
<keyword evidence="6" id="KW-1185">Reference proteome</keyword>
<dbReference type="PANTHER" id="PTHR42756">
    <property type="entry name" value="TRANSCRIPTIONAL REGULATOR, MARR"/>
    <property type="match status" value="1"/>
</dbReference>
<evidence type="ECO:0000256" key="1">
    <source>
        <dbReference type="ARBA" id="ARBA00023015"/>
    </source>
</evidence>
<dbReference type="SUPFAM" id="SSF46785">
    <property type="entry name" value="Winged helix' DNA-binding domain"/>
    <property type="match status" value="1"/>
</dbReference>
<dbReference type="InterPro" id="IPR000835">
    <property type="entry name" value="HTH_MarR-typ"/>
</dbReference>
<dbReference type="Pfam" id="PF01047">
    <property type="entry name" value="MarR"/>
    <property type="match status" value="1"/>
</dbReference>
<dbReference type="SMART" id="SM00347">
    <property type="entry name" value="HTH_MARR"/>
    <property type="match status" value="1"/>
</dbReference>
<evidence type="ECO:0000256" key="3">
    <source>
        <dbReference type="ARBA" id="ARBA00023163"/>
    </source>
</evidence>
<dbReference type="PRINTS" id="PR00598">
    <property type="entry name" value="HTHMARR"/>
</dbReference>
<keyword evidence="2" id="KW-0238">DNA-binding</keyword>
<dbReference type="InterPro" id="IPR036390">
    <property type="entry name" value="WH_DNA-bd_sf"/>
</dbReference>
<keyword evidence="3" id="KW-0804">Transcription</keyword>
<sequence length="168" mass="18990">MPLSKLHRRCLMDNLGIQEKKLIVAFENIKRLTTRTQSTDSVPHGEFLMMFVINSVMKQTDPEISATACPGVMISKLSDLLQISRPTASQMITTLEEKGYVDRIAGATDRRIVYICLTEKGQMVFSTKMALYSGFLTEIIEKVGREEIDQLISLCERFHSAVCEVRGR</sequence>
<dbReference type="Gene3D" id="1.10.10.10">
    <property type="entry name" value="Winged helix-like DNA-binding domain superfamily/Winged helix DNA-binding domain"/>
    <property type="match status" value="1"/>
</dbReference>
<dbReference type="PROSITE" id="PS50995">
    <property type="entry name" value="HTH_MARR_2"/>
    <property type="match status" value="1"/>
</dbReference>
<name>A0A7X2H9H1_9BACL</name>
<dbReference type="GO" id="GO:0003677">
    <property type="term" value="F:DNA binding"/>
    <property type="evidence" value="ECO:0007669"/>
    <property type="project" value="UniProtKB-KW"/>
</dbReference>
<accession>A0A7X2H9H1</accession>
<dbReference type="EMBL" id="WJXB01000011">
    <property type="protein sequence ID" value="MRN56012.1"/>
    <property type="molecule type" value="Genomic_DNA"/>
</dbReference>
<gene>
    <name evidence="5" type="ORF">GJB61_23850</name>
</gene>
<dbReference type="GO" id="GO:0003700">
    <property type="term" value="F:DNA-binding transcription factor activity"/>
    <property type="evidence" value="ECO:0007669"/>
    <property type="project" value="InterPro"/>
</dbReference>